<dbReference type="Pfam" id="PF00134">
    <property type="entry name" value="Cyclin_N"/>
    <property type="match status" value="1"/>
</dbReference>
<keyword evidence="1 3" id="KW-0195">Cyclin</keyword>
<evidence type="ECO:0000259" key="5">
    <source>
        <dbReference type="SMART" id="SM00385"/>
    </source>
</evidence>
<evidence type="ECO:0000256" key="3">
    <source>
        <dbReference type="RuleBase" id="RU000383"/>
    </source>
</evidence>
<dbReference type="SUPFAM" id="SSF47954">
    <property type="entry name" value="Cyclin-like"/>
    <property type="match status" value="2"/>
</dbReference>
<dbReference type="InParanoid" id="A0A194YMJ3"/>
<dbReference type="Gene3D" id="1.10.472.10">
    <property type="entry name" value="Cyclin-like"/>
    <property type="match status" value="2"/>
</dbReference>
<dbReference type="InterPro" id="IPR043198">
    <property type="entry name" value="Cyclin/Ssn8"/>
</dbReference>
<evidence type="ECO:0000313" key="7">
    <source>
        <dbReference type="Proteomes" id="UP000000768"/>
    </source>
</evidence>
<dbReference type="AlphaFoldDB" id="A0A194YMJ3"/>
<dbReference type="GO" id="GO:0005634">
    <property type="term" value="C:nucleus"/>
    <property type="evidence" value="ECO:0000318"/>
    <property type="project" value="GO_Central"/>
</dbReference>
<evidence type="ECO:0000256" key="2">
    <source>
        <dbReference type="ARBA" id="ARBA00061204"/>
    </source>
</evidence>
<name>A0A194YMJ3_SORBI</name>
<dbReference type="InterPro" id="IPR036915">
    <property type="entry name" value="Cyclin-like_sf"/>
</dbReference>
<dbReference type="InterPro" id="IPR006671">
    <property type="entry name" value="Cyclin_N"/>
</dbReference>
<dbReference type="PANTHER" id="PTHR10026">
    <property type="entry name" value="CYCLIN"/>
    <property type="match status" value="1"/>
</dbReference>
<dbReference type="SMART" id="SM00385">
    <property type="entry name" value="CYCLIN"/>
    <property type="match status" value="2"/>
</dbReference>
<accession>A0A194YMJ3</accession>
<feature type="compositionally biased region" description="Polar residues" evidence="4">
    <location>
        <begin position="411"/>
        <end position="424"/>
    </location>
</feature>
<dbReference type="EMBL" id="CM000763">
    <property type="protein sequence ID" value="KXG29406.1"/>
    <property type="molecule type" value="Genomic_DNA"/>
</dbReference>
<dbReference type="GO" id="GO:0032786">
    <property type="term" value="P:positive regulation of DNA-templated transcription, elongation"/>
    <property type="evidence" value="ECO:0000318"/>
    <property type="project" value="GO_Central"/>
</dbReference>
<dbReference type="OrthoDB" id="10264655at2759"/>
<comment type="similarity">
    <text evidence="2">Belongs to the cyclin family. Cyclin T subfamily.</text>
</comment>
<dbReference type="GO" id="GO:0045944">
    <property type="term" value="P:positive regulation of transcription by RNA polymerase II"/>
    <property type="evidence" value="ECO:0000318"/>
    <property type="project" value="GO_Central"/>
</dbReference>
<dbReference type="ExpressionAtlas" id="A0A194YMJ3">
    <property type="expression patterns" value="baseline and differential"/>
</dbReference>
<dbReference type="FunCoup" id="A0A194YMJ3">
    <property type="interactions" value="787"/>
</dbReference>
<dbReference type="InterPro" id="IPR013763">
    <property type="entry name" value="Cyclin-like_dom"/>
</dbReference>
<keyword evidence="7" id="KW-1185">Reference proteome</keyword>
<evidence type="ECO:0000256" key="1">
    <source>
        <dbReference type="ARBA" id="ARBA00023127"/>
    </source>
</evidence>
<dbReference type="STRING" id="4558.A0A194YMJ3"/>
<dbReference type="GO" id="GO:0008024">
    <property type="term" value="C:cyclin/CDK positive transcription elongation factor complex"/>
    <property type="evidence" value="ECO:0000318"/>
    <property type="project" value="GO_Central"/>
</dbReference>
<dbReference type="Gramene" id="KXG29406">
    <property type="protein sequence ID" value="KXG29406"/>
    <property type="gene ID" value="SORBI_3004G031600"/>
</dbReference>
<evidence type="ECO:0000313" key="6">
    <source>
        <dbReference type="EMBL" id="KXG29406.1"/>
    </source>
</evidence>
<feature type="domain" description="Cyclin-like" evidence="5">
    <location>
        <begin position="53"/>
        <end position="156"/>
    </location>
</feature>
<organism evidence="6 7">
    <name type="scientific">Sorghum bicolor</name>
    <name type="common">Sorghum</name>
    <name type="synonym">Sorghum vulgare</name>
    <dbReference type="NCBI Taxonomy" id="4558"/>
    <lineage>
        <taxon>Eukaryota</taxon>
        <taxon>Viridiplantae</taxon>
        <taxon>Streptophyta</taxon>
        <taxon>Embryophyta</taxon>
        <taxon>Tracheophyta</taxon>
        <taxon>Spermatophyta</taxon>
        <taxon>Magnoliopsida</taxon>
        <taxon>Liliopsida</taxon>
        <taxon>Poales</taxon>
        <taxon>Poaceae</taxon>
        <taxon>PACMAD clade</taxon>
        <taxon>Panicoideae</taxon>
        <taxon>Andropogonodae</taxon>
        <taxon>Andropogoneae</taxon>
        <taxon>Sorghinae</taxon>
        <taxon>Sorghum</taxon>
    </lineage>
</organism>
<proteinExistence type="inferred from homology"/>
<feature type="domain" description="Cyclin-like" evidence="5">
    <location>
        <begin position="169"/>
        <end position="253"/>
    </location>
</feature>
<gene>
    <name evidence="6" type="ORF">SORBI_3004G031600</name>
</gene>
<reference evidence="6 7" key="1">
    <citation type="journal article" date="2009" name="Nature">
        <title>The Sorghum bicolor genome and the diversification of grasses.</title>
        <authorList>
            <person name="Paterson A.H."/>
            <person name="Bowers J.E."/>
            <person name="Bruggmann R."/>
            <person name="Dubchak I."/>
            <person name="Grimwood J."/>
            <person name="Gundlach H."/>
            <person name="Haberer G."/>
            <person name="Hellsten U."/>
            <person name="Mitros T."/>
            <person name="Poliakov A."/>
            <person name="Schmutz J."/>
            <person name="Spannagl M."/>
            <person name="Tang H."/>
            <person name="Wang X."/>
            <person name="Wicker T."/>
            <person name="Bharti A.K."/>
            <person name="Chapman J."/>
            <person name="Feltus F.A."/>
            <person name="Gowik U."/>
            <person name="Grigoriev I.V."/>
            <person name="Lyons E."/>
            <person name="Maher C.A."/>
            <person name="Martis M."/>
            <person name="Narechania A."/>
            <person name="Otillar R.P."/>
            <person name="Penning B.W."/>
            <person name="Salamov A.A."/>
            <person name="Wang Y."/>
            <person name="Zhang L."/>
            <person name="Carpita N.C."/>
            <person name="Freeling M."/>
            <person name="Gingle A.R."/>
            <person name="Hash C.T."/>
            <person name="Keller B."/>
            <person name="Klein P."/>
            <person name="Kresovich S."/>
            <person name="McCann M.C."/>
            <person name="Ming R."/>
            <person name="Peterson D.G."/>
            <person name="Mehboob-ur-Rahman"/>
            <person name="Ware D."/>
            <person name="Westhoff P."/>
            <person name="Mayer K.F."/>
            <person name="Messing J."/>
            <person name="Rokhsar D.S."/>
        </authorList>
    </citation>
    <scope>NUCLEOTIDE SEQUENCE [LARGE SCALE GENOMIC DNA]</scope>
    <source>
        <strain evidence="7">cv. BTx623</strain>
    </source>
</reference>
<reference evidence="7" key="2">
    <citation type="journal article" date="2018" name="Plant J.">
        <title>The Sorghum bicolor reference genome: improved assembly, gene annotations, a transcriptome atlas, and signatures of genome organization.</title>
        <authorList>
            <person name="McCormick R.F."/>
            <person name="Truong S.K."/>
            <person name="Sreedasyam A."/>
            <person name="Jenkins J."/>
            <person name="Shu S."/>
            <person name="Sims D."/>
            <person name="Kennedy M."/>
            <person name="Amirebrahimi M."/>
            <person name="Weers B.D."/>
            <person name="McKinley B."/>
            <person name="Mattison A."/>
            <person name="Morishige D.T."/>
            <person name="Grimwood J."/>
            <person name="Schmutz J."/>
            <person name="Mullet J.E."/>
        </authorList>
    </citation>
    <scope>NUCLEOTIDE SEQUENCE [LARGE SCALE GENOMIC DNA]</scope>
    <source>
        <strain evidence="7">cv. BTx623</strain>
    </source>
</reference>
<feature type="region of interest" description="Disordered" evidence="4">
    <location>
        <begin position="411"/>
        <end position="455"/>
    </location>
</feature>
<dbReference type="GO" id="GO:0061575">
    <property type="term" value="F:cyclin-dependent protein serine/threonine kinase activator activity"/>
    <property type="evidence" value="ECO:0000318"/>
    <property type="project" value="GO_Central"/>
</dbReference>
<sequence length="553" mass="62849">MGAALGEEREQGGCGERYPSWYVSREEIERGSPSRRDGVSAAEEADLRATYCSFIRDVCIRLQLPQITIATAIMLCHRFYLRQSHAKNQWQTVATVCVFLASKMEDTPCLLKHVVIVAYETMYQKNPDAAKRIHQEQEVLAKQKALILVGETLLLSTIRFDFNIQHPYEPLKFALKKLGIVQKELRQSAMALINDMLPTTLVVQFKPHYIAAGSLCLAAEFHNVDLSQNEIIWWHVFDVALDPLKVVVQQMCQLFKKRAPCSMGPVIKPVPTSSAMDKHQIKLTPTLTPSPMDKHQILIPTPAPIYRHQSKPIPTPMDKQQSNLAFHPMDKQQMKPAPTPMDKQQIKLAAAPAPAPMYRHQIKPIPTPMDKQQSNLAPTPMDKQQMRMAAAPVLTDRQRIVSAPVPALRHTQSSRRNFSDGNTEVSSCVTTSSSFNKNSTGRSPRNEGNWYRGKNEENPYWRRHINHNLEHRLEERSNQRTLKSDLAYLVRSGPKDTNATEIKNLTRQKRRIQEVGGLPTPVYMTDTNAWRQGSGVIVFETTSSRQKQKVERR</sequence>
<evidence type="ECO:0000256" key="4">
    <source>
        <dbReference type="SAM" id="MobiDB-lite"/>
    </source>
</evidence>
<protein>
    <recommendedName>
        <fullName evidence="5">Cyclin-like domain-containing protein</fullName>
    </recommendedName>
</protein>
<dbReference type="Proteomes" id="UP000000768">
    <property type="component" value="Chromosome 4"/>
</dbReference>
<dbReference type="FunFam" id="1.10.472.10:FF:000081">
    <property type="entry name" value="Cyclin family protein"/>
    <property type="match status" value="1"/>
</dbReference>
<feature type="compositionally biased region" description="Low complexity" evidence="4">
    <location>
        <begin position="425"/>
        <end position="434"/>
    </location>
</feature>